<reference evidence="1" key="1">
    <citation type="submission" date="2016-03" db="EMBL/GenBank/DDBJ databases">
        <title>Mechanisms controlling the formation of the plant cell surface in tip-growing cells are functionally conserved among land plants.</title>
        <authorList>
            <person name="Honkanen S."/>
            <person name="Jones V.A."/>
            <person name="Morieri G."/>
            <person name="Champion C."/>
            <person name="Hetherington A.J."/>
            <person name="Kelly S."/>
            <person name="Saint-Marcoux D."/>
            <person name="Proust H."/>
            <person name="Prescott H."/>
            <person name="Dolan L."/>
        </authorList>
    </citation>
    <scope>NUCLEOTIDE SEQUENCE [LARGE SCALE GENOMIC DNA]</scope>
    <source>
        <tissue evidence="1">Whole gametophyte</tissue>
    </source>
</reference>
<dbReference type="AlphaFoldDB" id="A0A176W2X4"/>
<organism evidence="1 2">
    <name type="scientific">Marchantia polymorpha subsp. ruderalis</name>
    <dbReference type="NCBI Taxonomy" id="1480154"/>
    <lineage>
        <taxon>Eukaryota</taxon>
        <taxon>Viridiplantae</taxon>
        <taxon>Streptophyta</taxon>
        <taxon>Embryophyta</taxon>
        <taxon>Marchantiophyta</taxon>
        <taxon>Marchantiopsida</taxon>
        <taxon>Marchantiidae</taxon>
        <taxon>Marchantiales</taxon>
        <taxon>Marchantiaceae</taxon>
        <taxon>Marchantia</taxon>
    </lineage>
</organism>
<proteinExistence type="predicted"/>
<name>A0A176W2X4_MARPO</name>
<comment type="caution">
    <text evidence="1">The sequence shown here is derived from an EMBL/GenBank/DDBJ whole genome shotgun (WGS) entry which is preliminary data.</text>
</comment>
<accession>A0A176W2X4</accession>
<protein>
    <submittedName>
        <fullName evidence="1">Uncharacterized protein</fullName>
    </submittedName>
</protein>
<dbReference type="EMBL" id="LVLJ01002039">
    <property type="protein sequence ID" value="OAE26911.1"/>
    <property type="molecule type" value="Genomic_DNA"/>
</dbReference>
<keyword evidence="2" id="KW-1185">Reference proteome</keyword>
<sequence length="224" mass="25194">MELLRARPAIDRESIVSSVCMVDNQSDLFRLMSSTRHVYVPTRVLPESCSQPLMLSKEPCISLGIRRFELETCPFKIQTSLAGASDRSYFMTKESVSVQLRHDDARDSSWLEVCAVVTSAELYDVLVGGAVLYPMDFQMDYWIERAAYHRGWQSRDGCMSELPVRFTSGAQPLESSSTILPSVADFSGVLAWPDDLLKGNMSADYTPIYEDVKEIIIWMGLAQV</sequence>
<evidence type="ECO:0000313" key="2">
    <source>
        <dbReference type="Proteomes" id="UP000077202"/>
    </source>
</evidence>
<evidence type="ECO:0000313" key="1">
    <source>
        <dbReference type="EMBL" id="OAE26911.1"/>
    </source>
</evidence>
<gene>
    <name evidence="1" type="ORF">AXG93_3882s1010</name>
</gene>
<dbReference type="Proteomes" id="UP000077202">
    <property type="component" value="Unassembled WGS sequence"/>
</dbReference>